<evidence type="ECO:0000313" key="7">
    <source>
        <dbReference type="EMBL" id="CAB0036674.1"/>
    </source>
</evidence>
<comment type="subcellular location">
    <subcellularLocation>
        <location evidence="1">Membrane</location>
        <topology evidence="1">Multi-pass membrane protein</topology>
    </subcellularLocation>
</comment>
<proteinExistence type="predicted"/>
<sequence>MAGIDNDLEEVMGHLGEFGKYQLFQFLLHIVGALTAGLHMLTLLTVAAVPETYICAPPGTNLNETVITNETFLLTPELDKCSYKDSYNQTMECDQWIYDRTYYESSIGMDWNFVCTRRWMGATAQSAYMFGVFLGAVTLGSMADNYGRKIIFYVSSVAQLILGVSVAFIPEYYSFVLVRFLYGYFGSAGAYITGFVLSMELVGASKRTFCGLMFQLAFAVGFMLVAGWGAIIKNATYLQVVYGMHSALLLGHWWLMDESPRWLWAQGRIRESLAIVQKALRMNGSTVILDVEKYTSKGKIKEINDDEKAHSGFDLLRTPNLRNKTLNVCFNWFANSIVYYGLSLNTKSLPGNPYLMMFLSGLVEVPSYIFVCLVMDRWGRRSLISGLMLIGGVCCVFASAFSEEDSFILKITVSLIGKACIAGSFAIIYNYTAELFPTVLRNTALGVGSMCARLSGAITPLLMLLDFLDPKVPATVFGIIALGSGFTALWLPETLNKPMPETLEDGEEFGKGDTCFSSCCNQRVVDKRSYQVALEKMGGNAFESGDSKA</sequence>
<dbReference type="InterPro" id="IPR005828">
    <property type="entry name" value="MFS_sugar_transport-like"/>
</dbReference>
<organism evidence="7 8">
    <name type="scientific">Trichogramma brassicae</name>
    <dbReference type="NCBI Taxonomy" id="86971"/>
    <lineage>
        <taxon>Eukaryota</taxon>
        <taxon>Metazoa</taxon>
        <taxon>Ecdysozoa</taxon>
        <taxon>Arthropoda</taxon>
        <taxon>Hexapoda</taxon>
        <taxon>Insecta</taxon>
        <taxon>Pterygota</taxon>
        <taxon>Neoptera</taxon>
        <taxon>Endopterygota</taxon>
        <taxon>Hymenoptera</taxon>
        <taxon>Apocrita</taxon>
        <taxon>Proctotrupomorpha</taxon>
        <taxon>Chalcidoidea</taxon>
        <taxon>Trichogrammatidae</taxon>
        <taxon>Trichogramma</taxon>
    </lineage>
</organism>
<dbReference type="PANTHER" id="PTHR24064">
    <property type="entry name" value="SOLUTE CARRIER FAMILY 22 MEMBER"/>
    <property type="match status" value="1"/>
</dbReference>
<protein>
    <recommendedName>
        <fullName evidence="6">Major facilitator superfamily (MFS) profile domain-containing protein</fullName>
    </recommendedName>
</protein>
<keyword evidence="2 5" id="KW-0812">Transmembrane</keyword>
<feature type="transmembrane region" description="Helical" evidence="5">
    <location>
        <begin position="382"/>
        <end position="401"/>
    </location>
</feature>
<dbReference type="OrthoDB" id="5141738at2759"/>
<feature type="transmembrane region" description="Helical" evidence="5">
    <location>
        <begin position="325"/>
        <end position="342"/>
    </location>
</feature>
<dbReference type="SUPFAM" id="SSF103473">
    <property type="entry name" value="MFS general substrate transporter"/>
    <property type="match status" value="1"/>
</dbReference>
<feature type="transmembrane region" description="Helical" evidence="5">
    <location>
        <begin position="150"/>
        <end position="169"/>
    </location>
</feature>
<feature type="transmembrane region" description="Helical" evidence="5">
    <location>
        <begin position="443"/>
        <end position="465"/>
    </location>
</feature>
<feature type="transmembrane region" description="Helical" evidence="5">
    <location>
        <begin position="471"/>
        <end position="491"/>
    </location>
</feature>
<dbReference type="InterPro" id="IPR036259">
    <property type="entry name" value="MFS_trans_sf"/>
</dbReference>
<feature type="transmembrane region" description="Helical" evidence="5">
    <location>
        <begin position="407"/>
        <end position="431"/>
    </location>
</feature>
<dbReference type="Proteomes" id="UP000479190">
    <property type="component" value="Unassembled WGS sequence"/>
</dbReference>
<evidence type="ECO:0000256" key="1">
    <source>
        <dbReference type="ARBA" id="ARBA00004141"/>
    </source>
</evidence>
<feature type="domain" description="Major facilitator superfamily (MFS) profile" evidence="6">
    <location>
        <begin position="25"/>
        <end position="495"/>
    </location>
</feature>
<name>A0A6H5IGV5_9HYME</name>
<evidence type="ECO:0000256" key="3">
    <source>
        <dbReference type="ARBA" id="ARBA00022989"/>
    </source>
</evidence>
<feature type="transmembrane region" description="Helical" evidence="5">
    <location>
        <begin position="26"/>
        <end position="49"/>
    </location>
</feature>
<keyword evidence="8" id="KW-1185">Reference proteome</keyword>
<feature type="transmembrane region" description="Helical" evidence="5">
    <location>
        <begin position="181"/>
        <end position="202"/>
    </location>
</feature>
<dbReference type="InterPro" id="IPR020846">
    <property type="entry name" value="MFS_dom"/>
</dbReference>
<feature type="transmembrane region" description="Helical" evidence="5">
    <location>
        <begin position="126"/>
        <end position="143"/>
    </location>
</feature>
<dbReference type="EMBL" id="CADCXV010000826">
    <property type="protein sequence ID" value="CAB0036674.1"/>
    <property type="molecule type" value="Genomic_DNA"/>
</dbReference>
<evidence type="ECO:0000259" key="6">
    <source>
        <dbReference type="PROSITE" id="PS50850"/>
    </source>
</evidence>
<keyword evidence="4 5" id="KW-0472">Membrane</keyword>
<evidence type="ECO:0000256" key="5">
    <source>
        <dbReference type="SAM" id="Phobius"/>
    </source>
</evidence>
<feature type="transmembrane region" description="Helical" evidence="5">
    <location>
        <begin position="237"/>
        <end position="255"/>
    </location>
</feature>
<dbReference type="Gene3D" id="1.20.1250.20">
    <property type="entry name" value="MFS general substrate transporter like domains"/>
    <property type="match status" value="1"/>
</dbReference>
<feature type="transmembrane region" description="Helical" evidence="5">
    <location>
        <begin position="354"/>
        <end position="375"/>
    </location>
</feature>
<evidence type="ECO:0000313" key="8">
    <source>
        <dbReference type="Proteomes" id="UP000479190"/>
    </source>
</evidence>
<accession>A0A6H5IGV5</accession>
<evidence type="ECO:0000256" key="2">
    <source>
        <dbReference type="ARBA" id="ARBA00022692"/>
    </source>
</evidence>
<gene>
    <name evidence="7" type="ORF">TBRA_LOCUS8533</name>
</gene>
<dbReference type="PROSITE" id="PS50850">
    <property type="entry name" value="MFS"/>
    <property type="match status" value="1"/>
</dbReference>
<dbReference type="CDD" id="cd17317">
    <property type="entry name" value="MFS_SLC22"/>
    <property type="match status" value="1"/>
</dbReference>
<evidence type="ECO:0000256" key="4">
    <source>
        <dbReference type="ARBA" id="ARBA00023136"/>
    </source>
</evidence>
<dbReference type="GO" id="GO:0022857">
    <property type="term" value="F:transmembrane transporter activity"/>
    <property type="evidence" value="ECO:0007669"/>
    <property type="project" value="InterPro"/>
</dbReference>
<reference evidence="7 8" key="1">
    <citation type="submission" date="2020-02" db="EMBL/GenBank/DDBJ databases">
        <authorList>
            <person name="Ferguson B K."/>
        </authorList>
    </citation>
    <scope>NUCLEOTIDE SEQUENCE [LARGE SCALE GENOMIC DNA]</scope>
</reference>
<feature type="transmembrane region" description="Helical" evidence="5">
    <location>
        <begin position="209"/>
        <end position="231"/>
    </location>
</feature>
<dbReference type="AlphaFoldDB" id="A0A6H5IGV5"/>
<dbReference type="Pfam" id="PF00083">
    <property type="entry name" value="Sugar_tr"/>
    <property type="match status" value="1"/>
</dbReference>
<keyword evidence="3 5" id="KW-1133">Transmembrane helix</keyword>
<dbReference type="GO" id="GO:0016020">
    <property type="term" value="C:membrane"/>
    <property type="evidence" value="ECO:0007669"/>
    <property type="project" value="UniProtKB-SubCell"/>
</dbReference>